<dbReference type="InterPro" id="IPR003353">
    <property type="entry name" value="PTS_IIB_fruc"/>
</dbReference>
<evidence type="ECO:0000256" key="8">
    <source>
        <dbReference type="ARBA" id="ARBA00022692"/>
    </source>
</evidence>
<dbReference type="NCBIfam" id="TIGR01427">
    <property type="entry name" value="PTS_IIC_fructo"/>
    <property type="match status" value="1"/>
</dbReference>
<dbReference type="Proteomes" id="UP000001473">
    <property type="component" value="Chromosome"/>
</dbReference>
<dbReference type="Pfam" id="PF00359">
    <property type="entry name" value="PTS_EIIA_2"/>
    <property type="match status" value="1"/>
</dbReference>
<keyword evidence="9" id="KW-0418">Kinase</keyword>
<dbReference type="PROSITE" id="PS51099">
    <property type="entry name" value="PTS_EIIB_TYPE_2"/>
    <property type="match status" value="1"/>
</dbReference>
<feature type="transmembrane region" description="Helical" evidence="13">
    <location>
        <begin position="387"/>
        <end position="410"/>
    </location>
</feature>
<evidence type="ECO:0000259" key="16">
    <source>
        <dbReference type="PROSITE" id="PS51104"/>
    </source>
</evidence>
<evidence type="ECO:0000256" key="12">
    <source>
        <dbReference type="SAM" id="MobiDB-lite"/>
    </source>
</evidence>
<feature type="transmembrane region" description="Helical" evidence="13">
    <location>
        <begin position="233"/>
        <end position="250"/>
    </location>
</feature>
<dbReference type="InterPro" id="IPR006327">
    <property type="entry name" value="PTS_IIC_fruc"/>
</dbReference>
<dbReference type="InterPro" id="IPR050864">
    <property type="entry name" value="Bacterial_PTS_Sugar_Transport"/>
</dbReference>
<feature type="compositionally biased region" description="Basic and acidic residues" evidence="12">
    <location>
        <begin position="170"/>
        <end position="181"/>
    </location>
</feature>
<dbReference type="Gene3D" id="3.40.930.10">
    <property type="entry name" value="Mannitol-specific EII, Chain A"/>
    <property type="match status" value="1"/>
</dbReference>
<dbReference type="CDD" id="cd00211">
    <property type="entry name" value="PTS_IIA_fru"/>
    <property type="match status" value="1"/>
</dbReference>
<feature type="compositionally biased region" description="Polar residues" evidence="12">
    <location>
        <begin position="563"/>
        <end position="575"/>
    </location>
</feature>
<dbReference type="AlphaFoldDB" id="C4LGK3"/>
<evidence type="ECO:0000313" key="17">
    <source>
        <dbReference type="EMBL" id="ACR16958.1"/>
    </source>
</evidence>
<evidence type="ECO:0000256" key="1">
    <source>
        <dbReference type="ARBA" id="ARBA00004429"/>
    </source>
</evidence>
<accession>C4LGK3</accession>
<keyword evidence="3" id="KW-1003">Cell membrane</keyword>
<dbReference type="FunFam" id="3.40.50.2300:FF:000014">
    <property type="entry name" value="PTS system fructose-like transporter subunit IIB"/>
    <property type="match status" value="1"/>
</dbReference>
<sequence length="761" mass="77934">MCIASESKSNRKCISVEPAGVSKTRVVPMSTDGNREPSLGGTAAIDQSTVNGSSAVDGENPSVAGSTILAITACPTGIAHTYMAAEKLEAAAKEAGTTIKVETHGSIGVDNAFSHADIAAADAVIIAADIAIDKERFVNKRLVTAGVDAAISHPEDLLRRALVAPRWGQHGKENQGGDGDHGAGTGGRGGSGCLSPDADGTSMNGSASGSMSGESLNPATVIYRALMAGVSRMIPFVVTGGLLIAVALSLGGHPTSEGMQIPKDSFWYDINQLGTLAFSLMVPVLSAYIAEGIADRSALAPGFITGMVAVTGSLYGSEAGTGFIGGIVTGILSGYVALAIRKIPVNKYVAPIWPIIVIPIVTTLIVGLLVIYVIGAPIASLFDDLTHWLASMNGTSSVVLGAVLGAMIAFDMGGPFNKTAFLFGGGLIAAGNAAPMGMNAAAIAVPPLAMGIITFIRRQWFTKPEKDAGIAALIMGCFGITEGAIPFAAARPFQVIPANVIGGAVAGALAGLWGVKDNVMHGGPIVAVLGAIDGVVWFFIAVLAGIATTVAVMIGLTRISMSRSEHSPTSTSNASDAGASSPRNTGAVSTSEPAGVVSGAKPAEESETPHLIDETLVVLDDDAPSGKREDVIRGLVNHAVTAGRITDGEAVIQAALAREEQSTTAVGNEVAIPHARLAGVATPTVLFARIPDDGVEWNSPDDKSVRFVFLIAVPEGANKKHMKILAQLARALMRDNFRTHLRDATTRGEIVDAVRKAVGNL</sequence>
<dbReference type="InterPro" id="IPR003352">
    <property type="entry name" value="PTS_EIIC"/>
</dbReference>
<feature type="compositionally biased region" description="Polar residues" evidence="12">
    <location>
        <begin position="581"/>
        <end position="592"/>
    </location>
</feature>
<evidence type="ECO:0000256" key="10">
    <source>
        <dbReference type="ARBA" id="ARBA00022989"/>
    </source>
</evidence>
<dbReference type="PANTHER" id="PTHR30505:SF0">
    <property type="entry name" value="FRUCTOSE-LIKE PTS SYSTEM EIIBC COMPONENT-RELATED"/>
    <property type="match status" value="1"/>
</dbReference>
<proteinExistence type="predicted"/>
<evidence type="ECO:0000313" key="18">
    <source>
        <dbReference type="Proteomes" id="UP000001473"/>
    </source>
</evidence>
<keyword evidence="18" id="KW-1185">Reference proteome</keyword>
<keyword evidence="10 13" id="KW-1133">Transmembrane helix</keyword>
<feature type="domain" description="PTS EIIC type-2" evidence="16">
    <location>
        <begin position="222"/>
        <end position="563"/>
    </location>
</feature>
<keyword evidence="7" id="KW-0598">Phosphotransferase system</keyword>
<evidence type="ECO:0000259" key="14">
    <source>
        <dbReference type="PROSITE" id="PS51094"/>
    </source>
</evidence>
<keyword evidence="5" id="KW-0762">Sugar transport</keyword>
<dbReference type="InterPro" id="IPR003501">
    <property type="entry name" value="PTS_EIIB_2/3"/>
</dbReference>
<feature type="transmembrane region" description="Helical" evidence="13">
    <location>
        <begin position="496"/>
        <end position="515"/>
    </location>
</feature>
<feature type="transmembrane region" description="Helical" evidence="13">
    <location>
        <begin position="468"/>
        <end position="489"/>
    </location>
</feature>
<feature type="transmembrane region" description="Helical" evidence="13">
    <location>
        <begin position="352"/>
        <end position="375"/>
    </location>
</feature>
<keyword evidence="4" id="KW-0597">Phosphoprotein</keyword>
<dbReference type="Gene3D" id="3.40.50.2300">
    <property type="match status" value="1"/>
</dbReference>
<feature type="transmembrane region" description="Helical" evidence="13">
    <location>
        <begin position="422"/>
        <end position="448"/>
    </location>
</feature>
<dbReference type="InterPro" id="IPR013014">
    <property type="entry name" value="PTS_EIIC_2"/>
</dbReference>
<dbReference type="PANTHER" id="PTHR30505">
    <property type="entry name" value="FRUCTOSE-LIKE PERMEASE"/>
    <property type="match status" value="1"/>
</dbReference>
<dbReference type="InterPro" id="IPR004715">
    <property type="entry name" value="PTS_IIA_fruc"/>
</dbReference>
<organism evidence="17 18">
    <name type="scientific">Corynebacterium kroppenstedtii (strain DSM 44385 / JCM 11950 / CIP 105744 / CCUG 35717)</name>
    <dbReference type="NCBI Taxonomy" id="645127"/>
    <lineage>
        <taxon>Bacteria</taxon>
        <taxon>Bacillati</taxon>
        <taxon>Actinomycetota</taxon>
        <taxon>Actinomycetes</taxon>
        <taxon>Mycobacteriales</taxon>
        <taxon>Corynebacteriaceae</taxon>
        <taxon>Corynebacterium</taxon>
    </lineage>
</organism>
<keyword evidence="2" id="KW-0813">Transport</keyword>
<evidence type="ECO:0000256" key="9">
    <source>
        <dbReference type="ARBA" id="ARBA00022777"/>
    </source>
</evidence>
<feature type="transmembrane region" description="Helical" evidence="13">
    <location>
        <begin position="270"/>
        <end position="290"/>
    </location>
</feature>
<dbReference type="SUPFAM" id="SSF52794">
    <property type="entry name" value="PTS system IIB component-like"/>
    <property type="match status" value="1"/>
</dbReference>
<evidence type="ECO:0000256" key="6">
    <source>
        <dbReference type="ARBA" id="ARBA00022679"/>
    </source>
</evidence>
<feature type="domain" description="PTS EIIB type-2" evidence="15">
    <location>
        <begin position="68"/>
        <end position="163"/>
    </location>
</feature>
<evidence type="ECO:0000256" key="11">
    <source>
        <dbReference type="ARBA" id="ARBA00023136"/>
    </source>
</evidence>
<dbReference type="STRING" id="645127.ckrop_0165"/>
<dbReference type="eggNOG" id="COG1445">
    <property type="taxonomic scope" value="Bacteria"/>
</dbReference>
<feature type="domain" description="PTS EIIA type-2" evidence="14">
    <location>
        <begin position="610"/>
        <end position="757"/>
    </location>
</feature>
<protein>
    <submittedName>
        <fullName evidence="17">Mannose specific PTS system component</fullName>
        <ecNumber evidence="17">2.7.1.69</ecNumber>
    </submittedName>
</protein>
<dbReference type="InterPro" id="IPR002178">
    <property type="entry name" value="PTS_EIIA_type-2_dom"/>
</dbReference>
<dbReference type="KEGG" id="ckp:ckrop_0165"/>
<dbReference type="HOGENOM" id="CLU_013155_0_3_11"/>
<reference evidence="17 18" key="1">
    <citation type="journal article" date="2008" name="J. Biotechnol.">
        <title>Ultrafast pyrosequencing of Corynebacterium kroppenstedtii DSM44385 revealed insights into the physiology of a lipophilic corynebacterium that lacks mycolic acids.</title>
        <authorList>
            <person name="Tauch A."/>
            <person name="Schneider J."/>
            <person name="Szczepanowski R."/>
            <person name="Tilker A."/>
            <person name="Viehoever P."/>
            <person name="Gartemann K.-H."/>
            <person name="Arnold W."/>
            <person name="Blom J."/>
            <person name="Brinkrolf K."/>
            <person name="Brune I."/>
            <person name="Goetker S."/>
            <person name="Weisshaar B."/>
            <person name="Goesmann A."/>
            <person name="Droege M."/>
            <person name="Puehler A."/>
        </authorList>
    </citation>
    <scope>NUCLEOTIDE SEQUENCE [LARGE SCALE GENOMIC DNA]</scope>
    <source>
        <strain evidence="18">DSM 44385 / JCM 11950 / CIP 105744 / CCUG 35717</strain>
    </source>
</reference>
<dbReference type="Pfam" id="PF02378">
    <property type="entry name" value="PTS_EIIC"/>
    <property type="match status" value="1"/>
</dbReference>
<dbReference type="NCBIfam" id="TIGR00829">
    <property type="entry name" value="FRU"/>
    <property type="match status" value="1"/>
</dbReference>
<feature type="transmembrane region" description="Helical" evidence="13">
    <location>
        <begin position="535"/>
        <end position="556"/>
    </location>
</feature>
<dbReference type="GO" id="GO:0090563">
    <property type="term" value="F:protein-phosphocysteine-sugar phosphotransferase activity"/>
    <property type="evidence" value="ECO:0007669"/>
    <property type="project" value="TreeGrafter"/>
</dbReference>
<dbReference type="InterPro" id="IPR013011">
    <property type="entry name" value="PTS_EIIB_2"/>
</dbReference>
<dbReference type="InterPro" id="IPR036095">
    <property type="entry name" value="PTS_EIIB-like_sf"/>
</dbReference>
<dbReference type="InterPro" id="IPR016152">
    <property type="entry name" value="PTrfase/Anion_transptr"/>
</dbReference>
<feature type="transmembrane region" description="Helical" evidence="13">
    <location>
        <begin position="322"/>
        <end position="340"/>
    </location>
</feature>
<dbReference type="CDD" id="cd05569">
    <property type="entry name" value="PTS_IIB_fructose"/>
    <property type="match status" value="1"/>
</dbReference>
<evidence type="ECO:0000256" key="7">
    <source>
        <dbReference type="ARBA" id="ARBA00022683"/>
    </source>
</evidence>
<name>C4LGK3_CORK4</name>
<comment type="subcellular location">
    <subcellularLocation>
        <location evidence="1">Cell inner membrane</location>
        <topology evidence="1">Multi-pass membrane protein</topology>
    </subcellularLocation>
</comment>
<dbReference type="PROSITE" id="PS00372">
    <property type="entry name" value="PTS_EIIA_TYPE_2_HIS"/>
    <property type="match status" value="1"/>
</dbReference>
<dbReference type="GO" id="GO:0005351">
    <property type="term" value="F:carbohydrate:proton symporter activity"/>
    <property type="evidence" value="ECO:0007669"/>
    <property type="project" value="InterPro"/>
</dbReference>
<dbReference type="eggNOG" id="COG1762">
    <property type="taxonomic scope" value="Bacteria"/>
</dbReference>
<dbReference type="GO" id="GO:0005886">
    <property type="term" value="C:plasma membrane"/>
    <property type="evidence" value="ECO:0007669"/>
    <property type="project" value="UniProtKB-SubCell"/>
</dbReference>
<dbReference type="PROSITE" id="PS51104">
    <property type="entry name" value="PTS_EIIC_TYPE_2"/>
    <property type="match status" value="1"/>
</dbReference>
<feature type="compositionally biased region" description="Basic and acidic residues" evidence="12">
    <location>
        <begin position="602"/>
        <end position="613"/>
    </location>
</feature>
<feature type="transmembrane region" description="Helical" evidence="13">
    <location>
        <begin position="297"/>
        <end position="316"/>
    </location>
</feature>
<dbReference type="EMBL" id="CP001620">
    <property type="protein sequence ID" value="ACR16958.1"/>
    <property type="molecule type" value="Genomic_DNA"/>
</dbReference>
<dbReference type="Pfam" id="PF02302">
    <property type="entry name" value="PTS_IIB"/>
    <property type="match status" value="1"/>
</dbReference>
<dbReference type="EC" id="2.7.1.69" evidence="17"/>
<feature type="compositionally biased region" description="Low complexity" evidence="12">
    <location>
        <begin position="200"/>
        <end position="214"/>
    </location>
</feature>
<evidence type="ECO:0000256" key="3">
    <source>
        <dbReference type="ARBA" id="ARBA00022475"/>
    </source>
</evidence>
<dbReference type="GO" id="GO:0022877">
    <property type="term" value="F:protein-N(PI)-phosphohistidine-fructose phosphotransferase system transporter activity"/>
    <property type="evidence" value="ECO:0007669"/>
    <property type="project" value="InterPro"/>
</dbReference>
<evidence type="ECO:0000256" key="2">
    <source>
        <dbReference type="ARBA" id="ARBA00022448"/>
    </source>
</evidence>
<dbReference type="GO" id="GO:0009401">
    <property type="term" value="P:phosphoenolpyruvate-dependent sugar phosphotransferase system"/>
    <property type="evidence" value="ECO:0007669"/>
    <property type="project" value="UniProtKB-KW"/>
</dbReference>
<dbReference type="PROSITE" id="PS51094">
    <property type="entry name" value="PTS_EIIA_TYPE_2"/>
    <property type="match status" value="1"/>
</dbReference>
<keyword evidence="8 13" id="KW-0812">Transmembrane</keyword>
<gene>
    <name evidence="17" type="primary">manP</name>
    <name evidence="17" type="ordered locus">ckrop_0165</name>
</gene>
<keyword evidence="11 13" id="KW-0472">Membrane</keyword>
<feature type="region of interest" description="Disordered" evidence="12">
    <location>
        <begin position="168"/>
        <end position="214"/>
    </location>
</feature>
<keyword evidence="6 17" id="KW-0808">Transferase</keyword>
<evidence type="ECO:0000259" key="15">
    <source>
        <dbReference type="PROSITE" id="PS51099"/>
    </source>
</evidence>
<dbReference type="SUPFAM" id="SSF55804">
    <property type="entry name" value="Phoshotransferase/anion transport protein"/>
    <property type="match status" value="1"/>
</dbReference>
<evidence type="ECO:0000256" key="4">
    <source>
        <dbReference type="ARBA" id="ARBA00022553"/>
    </source>
</evidence>
<feature type="compositionally biased region" description="Gly residues" evidence="12">
    <location>
        <begin position="182"/>
        <end position="192"/>
    </location>
</feature>
<evidence type="ECO:0000256" key="5">
    <source>
        <dbReference type="ARBA" id="ARBA00022597"/>
    </source>
</evidence>
<dbReference type="eggNOG" id="COG1299">
    <property type="taxonomic scope" value="Bacteria"/>
</dbReference>
<evidence type="ECO:0000256" key="13">
    <source>
        <dbReference type="SAM" id="Phobius"/>
    </source>
</evidence>
<dbReference type="GO" id="GO:0016301">
    <property type="term" value="F:kinase activity"/>
    <property type="evidence" value="ECO:0007669"/>
    <property type="project" value="UniProtKB-KW"/>
</dbReference>
<feature type="region of interest" description="Disordered" evidence="12">
    <location>
        <begin position="563"/>
        <end position="614"/>
    </location>
</feature>
<dbReference type="NCBIfam" id="TIGR00848">
    <property type="entry name" value="fruA"/>
    <property type="match status" value="1"/>
</dbReference>